<evidence type="ECO:0008006" key="4">
    <source>
        <dbReference type="Google" id="ProtNLM"/>
    </source>
</evidence>
<evidence type="ECO:0000256" key="1">
    <source>
        <dbReference type="SAM" id="Phobius"/>
    </source>
</evidence>
<keyword evidence="1" id="KW-0812">Transmembrane</keyword>
<sequence length="220" mass="25111">MSALKVYTPLPPQPWGWLPTEQFWARAFLTPIALIFWLPLFLLLFPLTLHFSVAWWQSALASYLYYQIWGGLMERLARKWLAQRHRRMPVADSGIGSSSTEKVPAPDSRWNLGGLDDYEDFMVRLFGRYNLLVHHVVNLAFFFFIFYPAWWTKALGVLWLAALTGFVRAFVRRRRPREPIEPALPTAHTHALEQGAANHRSAVVPRALPGGAERAAAGDA</sequence>
<keyword evidence="1" id="KW-0472">Membrane</keyword>
<feature type="transmembrane region" description="Helical" evidence="1">
    <location>
        <begin position="131"/>
        <end position="148"/>
    </location>
</feature>
<dbReference type="RefSeq" id="WP_272004207.1">
    <property type="nucleotide sequence ID" value="NZ_JAQNDN010000019.1"/>
</dbReference>
<gene>
    <name evidence="2" type="ORF">POL58_32225</name>
</gene>
<proteinExistence type="predicted"/>
<dbReference type="Proteomes" id="UP001217838">
    <property type="component" value="Unassembled WGS sequence"/>
</dbReference>
<feature type="transmembrane region" description="Helical" evidence="1">
    <location>
        <begin position="55"/>
        <end position="77"/>
    </location>
</feature>
<feature type="transmembrane region" description="Helical" evidence="1">
    <location>
        <begin position="154"/>
        <end position="171"/>
    </location>
</feature>
<name>A0ABT5BEA3_9BACT</name>
<accession>A0ABT5BEA3</accession>
<dbReference type="EMBL" id="JAQNDN010000019">
    <property type="protein sequence ID" value="MDC0672461.1"/>
    <property type="molecule type" value="Genomic_DNA"/>
</dbReference>
<feature type="transmembrane region" description="Helical" evidence="1">
    <location>
        <begin position="27"/>
        <end position="49"/>
    </location>
</feature>
<comment type="caution">
    <text evidence="2">The sequence shown here is derived from an EMBL/GenBank/DDBJ whole genome shotgun (WGS) entry which is preliminary data.</text>
</comment>
<protein>
    <recommendedName>
        <fullName evidence="4">Glycosyl-4,4'-diaponeurosporenoate acyltransferase</fullName>
    </recommendedName>
</protein>
<organism evidence="2 3">
    <name type="scientific">Nannocystis radixulma</name>
    <dbReference type="NCBI Taxonomy" id="2995305"/>
    <lineage>
        <taxon>Bacteria</taxon>
        <taxon>Pseudomonadati</taxon>
        <taxon>Myxococcota</taxon>
        <taxon>Polyangia</taxon>
        <taxon>Nannocystales</taxon>
        <taxon>Nannocystaceae</taxon>
        <taxon>Nannocystis</taxon>
    </lineage>
</organism>
<keyword evidence="3" id="KW-1185">Reference proteome</keyword>
<evidence type="ECO:0000313" key="3">
    <source>
        <dbReference type="Proteomes" id="UP001217838"/>
    </source>
</evidence>
<reference evidence="2 3" key="1">
    <citation type="submission" date="2022-11" db="EMBL/GenBank/DDBJ databases">
        <title>Minimal conservation of predation-associated metabolite biosynthetic gene clusters underscores biosynthetic potential of Myxococcota including descriptions for ten novel species: Archangium lansinium sp. nov., Myxococcus landrumus sp. nov., Nannocystis bai.</title>
        <authorList>
            <person name="Ahearne A."/>
            <person name="Stevens C."/>
            <person name="Dowd S."/>
        </authorList>
    </citation>
    <scope>NUCLEOTIDE SEQUENCE [LARGE SCALE GENOMIC DNA]</scope>
    <source>
        <strain evidence="2 3">NCELM</strain>
    </source>
</reference>
<evidence type="ECO:0000313" key="2">
    <source>
        <dbReference type="EMBL" id="MDC0672461.1"/>
    </source>
</evidence>
<keyword evidence="1" id="KW-1133">Transmembrane helix</keyword>